<proteinExistence type="inferred from homology"/>
<comment type="subcellular location">
    <subcellularLocation>
        <location evidence="1 9">Nucleus</location>
    </subcellularLocation>
</comment>
<keyword evidence="4 9" id="KW-0805">Transcription regulation</keyword>
<comment type="similarity">
    <text evidence="2 9">Belongs to the Mediator complex subunit 16 family.</text>
</comment>
<organism evidence="12 13">
    <name type="scientific">Letharia lupina</name>
    <dbReference type="NCBI Taxonomy" id="560253"/>
    <lineage>
        <taxon>Eukaryota</taxon>
        <taxon>Fungi</taxon>
        <taxon>Dikarya</taxon>
        <taxon>Ascomycota</taxon>
        <taxon>Pezizomycotina</taxon>
        <taxon>Lecanoromycetes</taxon>
        <taxon>OSLEUM clade</taxon>
        <taxon>Lecanoromycetidae</taxon>
        <taxon>Lecanorales</taxon>
        <taxon>Lecanorineae</taxon>
        <taxon>Parmeliaceae</taxon>
        <taxon>Letharia</taxon>
    </lineage>
</organism>
<dbReference type="AlphaFoldDB" id="A0A8H6CD20"/>
<evidence type="ECO:0000313" key="12">
    <source>
        <dbReference type="EMBL" id="KAF6221004.1"/>
    </source>
</evidence>
<dbReference type="InterPro" id="IPR048338">
    <property type="entry name" value="Mediator_Med16"/>
</dbReference>
<evidence type="ECO:0000313" key="13">
    <source>
        <dbReference type="Proteomes" id="UP000593566"/>
    </source>
</evidence>
<keyword evidence="6 9" id="KW-0804">Transcription</keyword>
<evidence type="ECO:0000256" key="4">
    <source>
        <dbReference type="ARBA" id="ARBA00023015"/>
    </source>
</evidence>
<dbReference type="PANTHER" id="PTHR13224:SF6">
    <property type="entry name" value="MEDIATOR OF RNA POLYMERASE II TRANSCRIPTION SUBUNIT 16"/>
    <property type="match status" value="1"/>
</dbReference>
<dbReference type="InterPro" id="IPR021665">
    <property type="entry name" value="Mediator_Med16_N"/>
</dbReference>
<evidence type="ECO:0000259" key="10">
    <source>
        <dbReference type="Pfam" id="PF11635"/>
    </source>
</evidence>
<evidence type="ECO:0000256" key="6">
    <source>
        <dbReference type="ARBA" id="ARBA00023163"/>
    </source>
</evidence>
<reference evidence="12 13" key="1">
    <citation type="journal article" date="2020" name="Genomics">
        <title>Complete, high-quality genomes from long-read metagenomic sequencing of two wolf lichen thalli reveals enigmatic genome architecture.</title>
        <authorList>
            <person name="McKenzie S.K."/>
            <person name="Walston R.F."/>
            <person name="Allen J.L."/>
        </authorList>
    </citation>
    <scope>NUCLEOTIDE SEQUENCE [LARGE SCALE GENOMIC DNA]</scope>
    <source>
        <strain evidence="12">WasteWater1</strain>
    </source>
</reference>
<dbReference type="PANTHER" id="PTHR13224">
    <property type="entry name" value="THYROID HORMONE RECEPTOR-ASSOCIATED PROTEIN-RELATED"/>
    <property type="match status" value="1"/>
</dbReference>
<evidence type="ECO:0000256" key="3">
    <source>
        <dbReference type="ARBA" id="ARBA00019614"/>
    </source>
</evidence>
<keyword evidence="5 9" id="KW-0010">Activator</keyword>
<dbReference type="InterPro" id="IPR048339">
    <property type="entry name" value="Mediator_Med16_C"/>
</dbReference>
<dbReference type="Pfam" id="PF11635">
    <property type="entry name" value="Med16_N"/>
    <property type="match status" value="1"/>
</dbReference>
<feature type="domain" description="Mediator complex subunit 16 C-terminal" evidence="11">
    <location>
        <begin position="744"/>
        <end position="832"/>
    </location>
</feature>
<dbReference type="Pfam" id="PF20719">
    <property type="entry name" value="Med16_C"/>
    <property type="match status" value="1"/>
</dbReference>
<evidence type="ECO:0000256" key="5">
    <source>
        <dbReference type="ARBA" id="ARBA00023159"/>
    </source>
</evidence>
<gene>
    <name evidence="9" type="primary">MED16</name>
    <name evidence="12" type="ORF">HO133_002685</name>
</gene>
<comment type="function">
    <text evidence="9">Component of the Mediator complex, a coactivator involved in the regulated transcription of nearly all RNA polymerase II-dependent genes. Mediator functions as a bridge to convey information from gene-specific regulatory proteins to the basal RNA polymerase II transcription machinery. Mediator is recruited to promoters by direct interactions with regulatory proteins and serves as a scaffold for the assembly of a functional preinitiation complex with RNA polymerase II and the general transcription factors.</text>
</comment>
<evidence type="ECO:0000256" key="9">
    <source>
        <dbReference type="RuleBase" id="RU364149"/>
    </source>
</evidence>
<keyword evidence="13" id="KW-1185">Reference proteome</keyword>
<dbReference type="GO" id="GO:0045893">
    <property type="term" value="P:positive regulation of DNA-templated transcription"/>
    <property type="evidence" value="ECO:0007669"/>
    <property type="project" value="TreeGrafter"/>
</dbReference>
<evidence type="ECO:0000256" key="2">
    <source>
        <dbReference type="ARBA" id="ARBA00006543"/>
    </source>
</evidence>
<dbReference type="Proteomes" id="UP000593566">
    <property type="component" value="Unassembled WGS sequence"/>
</dbReference>
<protein>
    <recommendedName>
        <fullName evidence="3 9">Mediator of RNA polymerase II transcription subunit 16</fullName>
    </recommendedName>
    <alternativeName>
        <fullName evidence="8 9">Mediator complex subunit 16</fullName>
    </alternativeName>
</protein>
<evidence type="ECO:0000259" key="11">
    <source>
        <dbReference type="Pfam" id="PF20719"/>
    </source>
</evidence>
<keyword evidence="7 9" id="KW-0539">Nucleus</keyword>
<evidence type="ECO:0000256" key="8">
    <source>
        <dbReference type="ARBA" id="ARBA00032015"/>
    </source>
</evidence>
<name>A0A8H6CD20_9LECA</name>
<accession>A0A8H6CD20</accession>
<evidence type="ECO:0000256" key="1">
    <source>
        <dbReference type="ARBA" id="ARBA00004123"/>
    </source>
</evidence>
<feature type="domain" description="Mediator complex subunit Med16 N-terminal" evidence="10">
    <location>
        <begin position="57"/>
        <end position="382"/>
    </location>
</feature>
<dbReference type="EMBL" id="JACCJB010000015">
    <property type="protein sequence ID" value="KAF6221004.1"/>
    <property type="molecule type" value="Genomic_DNA"/>
</dbReference>
<comment type="caution">
    <text evidence="12">The sequence shown here is derived from an EMBL/GenBank/DDBJ whole genome shotgun (WGS) entry which is preliminary data.</text>
</comment>
<comment type="subunit">
    <text evidence="9">Component of the Mediator complex.</text>
</comment>
<evidence type="ECO:0000256" key="7">
    <source>
        <dbReference type="ARBA" id="ARBA00023242"/>
    </source>
</evidence>
<dbReference type="GO" id="GO:0016592">
    <property type="term" value="C:mediator complex"/>
    <property type="evidence" value="ECO:0007669"/>
    <property type="project" value="InterPro"/>
</dbReference>
<sequence>MSKEHLVDGVATAHQLVHLSWSHHGNELAIVDAFGQISIYSVFIAINRLSLWRRSVLDPEDHLSAVVGLTWLHLDRPSYFPKPMLKAKDQWNFTVSQQRLLGPRNPYQQTNSPQKAALLAVTRGGLIRVLYQGQDNRWQDFKGESENIASPSELLTHATMCPEKIADNKSPDKESPLLLATYNSEKELRLYRLSLDFEHQSIGLQHLKVLNHCAPLDENLDGASAQYDGVQSRSQLSLLEFLPPGPRSASKEPTHPVLLASFSYVSDHFQHTRTHAVQATILCKWELQIATPKLHTSFNSLSSKKTSASSVAELPSEILMKRSNDILLPRALLSIQHMTLRPVLAMMYCEGLVEYRETTNMNVIPRDGKDQISSMAQIGLYLPGSRFCLHTALSPNACAAISLDELHLASLSSMQFEDEHTSDQIDEARLELIVEAFVMQSSVASLNNLNNEDIVAALQAFSNQYLHDQAQAQAGHPPTLFNPNTFKLHFLSELYRTIGVQVDYSIDPQMQQLLQSNQGLTLQRCLSVQAALGYAGGSHRPSPSAILAWTFLNIRSVVMVFMGTISRKQGVENELGKPETVHVLIGLVSWSMTLISYIVDDIFVLGDFLEDHNDGAENMSLDVLNARIRETNSPALLLLLVSSCRSFLKYNCNPLKAFMQACKTQQSQTPLRLAYQELGTVFQRSLVSVSQFERILSQLENSIRSAYQASGMNENERSNIEKNMLIKAEVPEVLLGPVKDLLTNTAASLKEEVNVAELYFANVASLGLTNDNTSKRWRKEHPLDALRKIELRNVSTRRCTRCAAVMEDLLPTRTASVMVSQMKHCYCGSWWMVGGEEEGNGEGY</sequence>